<dbReference type="InterPro" id="IPR015943">
    <property type="entry name" value="WD40/YVTN_repeat-like_dom_sf"/>
</dbReference>
<comment type="caution">
    <text evidence="1">The sequence shown here is derived from an EMBL/GenBank/DDBJ whole genome shotgun (WGS) entry which is preliminary data.</text>
</comment>
<name>A0A8J6U094_9FIRM</name>
<accession>A0A8J6U094</accession>
<dbReference type="AlphaFoldDB" id="A0A8J6U094"/>
<reference evidence="1" key="1">
    <citation type="submission" date="2020-08" db="EMBL/GenBank/DDBJ databases">
        <title>Genome public.</title>
        <authorList>
            <person name="Liu C."/>
            <person name="Sun Q."/>
        </authorList>
    </citation>
    <scope>NUCLEOTIDE SEQUENCE</scope>
    <source>
        <strain evidence="1">NSJ-15</strain>
    </source>
</reference>
<gene>
    <name evidence="1" type="ORF">H8702_10940</name>
</gene>
<dbReference type="RefSeq" id="WP_187536710.1">
    <property type="nucleotide sequence ID" value="NZ_JACRTL010000007.1"/>
</dbReference>
<proteinExistence type="predicted"/>
<keyword evidence="2" id="KW-1185">Reference proteome</keyword>
<protein>
    <submittedName>
        <fullName evidence="1">Uncharacterized protein</fullName>
    </submittedName>
</protein>
<evidence type="ECO:0000313" key="1">
    <source>
        <dbReference type="EMBL" id="MBC8611607.1"/>
    </source>
</evidence>
<evidence type="ECO:0000313" key="2">
    <source>
        <dbReference type="Proteomes" id="UP000632659"/>
    </source>
</evidence>
<dbReference type="Proteomes" id="UP000632659">
    <property type="component" value="Unassembled WGS sequence"/>
</dbReference>
<organism evidence="1 2">
    <name type="scientific">Massiliimalia timonensis</name>
    <dbReference type="NCBI Taxonomy" id="1987501"/>
    <lineage>
        <taxon>Bacteria</taxon>
        <taxon>Bacillati</taxon>
        <taxon>Bacillota</taxon>
        <taxon>Clostridia</taxon>
        <taxon>Eubacteriales</taxon>
        <taxon>Oscillospiraceae</taxon>
        <taxon>Massiliimalia</taxon>
    </lineage>
</organism>
<dbReference type="SUPFAM" id="SSF69322">
    <property type="entry name" value="Tricorn protease domain 2"/>
    <property type="match status" value="1"/>
</dbReference>
<sequence>MIIDQASYDSYKSMDHNLIVNILETSVSVYDVSAPTPRQIDRVRFKNPSVACFSPSNQLLGVRDTSGRILVYDLKKQEIIVKQKQVKTEEGSDLYFLDENTLFFSDWAGKVYIFSIFPPTLKTIYDFKDRHMNVSSLVKTQDNQWTLFGYVGDGYNDSIKT</sequence>
<dbReference type="EMBL" id="JACRTL010000007">
    <property type="protein sequence ID" value="MBC8611607.1"/>
    <property type="molecule type" value="Genomic_DNA"/>
</dbReference>
<dbReference type="Gene3D" id="2.130.10.10">
    <property type="entry name" value="YVTN repeat-like/Quinoprotein amine dehydrogenase"/>
    <property type="match status" value="1"/>
</dbReference>